<dbReference type="PANTHER" id="PTHR43343:SF3">
    <property type="entry name" value="PROTEASE DO-LIKE 8, CHLOROPLASTIC"/>
    <property type="match status" value="1"/>
</dbReference>
<sequence>MERPVMTVLPTSEPSELSDEPDSSDSAPKRQWNTPELRRRVLLGVILAWALVITVVVFTRGDDTPAAVAPKPAPTPSASQGPLSTADVYQTLLPSVVRIQTTRRGTSTQAKNMTESAIGTGVIANADGSILTAFHVVDGATAIKISYTDGTETTASVASSDPAQDIATLTPAQLPETLVPAVLGGGPAVGDTVVAIGNPLGLTMSTSSGVVSGLNRTISGDGPEGLIQFDAAVNPGSSGGPLINDRGEVIGIVVSLANPTDAGTFIGIGFAVPIGSALGAGGDGTGQAPPL</sequence>
<dbReference type="InterPro" id="IPR009003">
    <property type="entry name" value="Peptidase_S1_PA"/>
</dbReference>
<name>A0ABQ3ZLS5_9ACTN</name>
<reference evidence="6 7" key="1">
    <citation type="submission" date="2021-01" db="EMBL/GenBank/DDBJ databases">
        <title>Whole genome shotgun sequence of Actinoplanes humidus NBRC 14915.</title>
        <authorList>
            <person name="Komaki H."/>
            <person name="Tamura T."/>
        </authorList>
    </citation>
    <scope>NUCLEOTIDE SEQUENCE [LARGE SCALE GENOMIC DNA]</scope>
    <source>
        <strain evidence="6 7">NBRC 14915</strain>
    </source>
</reference>
<gene>
    <name evidence="6" type="ORF">Ahu01nite_026350</name>
</gene>
<comment type="caution">
    <text evidence="6">The sequence shown here is derived from an EMBL/GenBank/DDBJ whole genome shotgun (WGS) entry which is preliminary data.</text>
</comment>
<proteinExistence type="inferred from homology"/>
<evidence type="ECO:0000256" key="3">
    <source>
        <dbReference type="ARBA" id="ARBA00022801"/>
    </source>
</evidence>
<dbReference type="Pfam" id="PF13365">
    <property type="entry name" value="Trypsin_2"/>
    <property type="match status" value="1"/>
</dbReference>
<comment type="similarity">
    <text evidence="1">Belongs to the peptidase S1C family.</text>
</comment>
<organism evidence="6 7">
    <name type="scientific">Winogradskya humida</name>
    <dbReference type="NCBI Taxonomy" id="113566"/>
    <lineage>
        <taxon>Bacteria</taxon>
        <taxon>Bacillati</taxon>
        <taxon>Actinomycetota</taxon>
        <taxon>Actinomycetes</taxon>
        <taxon>Micromonosporales</taxon>
        <taxon>Micromonosporaceae</taxon>
        <taxon>Winogradskya</taxon>
    </lineage>
</organism>
<keyword evidence="5" id="KW-1133">Transmembrane helix</keyword>
<dbReference type="PANTHER" id="PTHR43343">
    <property type="entry name" value="PEPTIDASE S12"/>
    <property type="match status" value="1"/>
</dbReference>
<dbReference type="RefSeq" id="WP_203836758.1">
    <property type="nucleotide sequence ID" value="NZ_BAAATV010000006.1"/>
</dbReference>
<evidence type="ECO:0000256" key="5">
    <source>
        <dbReference type="SAM" id="Phobius"/>
    </source>
</evidence>
<dbReference type="InterPro" id="IPR043504">
    <property type="entry name" value="Peptidase_S1_PA_chymotrypsin"/>
</dbReference>
<evidence type="ECO:0000256" key="4">
    <source>
        <dbReference type="SAM" id="MobiDB-lite"/>
    </source>
</evidence>
<evidence type="ECO:0000313" key="6">
    <source>
        <dbReference type="EMBL" id="GIE19533.1"/>
    </source>
</evidence>
<evidence type="ECO:0000256" key="1">
    <source>
        <dbReference type="ARBA" id="ARBA00010541"/>
    </source>
</evidence>
<dbReference type="InterPro" id="IPR051201">
    <property type="entry name" value="Chloro_Bact_Ser_Proteases"/>
</dbReference>
<dbReference type="EMBL" id="BOMN01000030">
    <property type="protein sequence ID" value="GIE19533.1"/>
    <property type="molecule type" value="Genomic_DNA"/>
</dbReference>
<evidence type="ECO:0008006" key="8">
    <source>
        <dbReference type="Google" id="ProtNLM"/>
    </source>
</evidence>
<evidence type="ECO:0000256" key="2">
    <source>
        <dbReference type="ARBA" id="ARBA00022670"/>
    </source>
</evidence>
<keyword evidence="5" id="KW-0472">Membrane</keyword>
<keyword evidence="2" id="KW-0645">Protease</keyword>
<dbReference type="InterPro" id="IPR001940">
    <property type="entry name" value="Peptidase_S1C"/>
</dbReference>
<protein>
    <recommendedName>
        <fullName evidence="8">Trypsin-like peptidase</fullName>
    </recommendedName>
</protein>
<keyword evidence="3" id="KW-0378">Hydrolase</keyword>
<dbReference type="Proteomes" id="UP000603200">
    <property type="component" value="Unassembled WGS sequence"/>
</dbReference>
<dbReference type="Gene3D" id="2.40.10.10">
    <property type="entry name" value="Trypsin-like serine proteases"/>
    <property type="match status" value="2"/>
</dbReference>
<dbReference type="PRINTS" id="PR00834">
    <property type="entry name" value="PROTEASES2C"/>
</dbReference>
<keyword evidence="7" id="KW-1185">Reference proteome</keyword>
<feature type="region of interest" description="Disordered" evidence="4">
    <location>
        <begin position="1"/>
        <end position="31"/>
    </location>
</feature>
<accession>A0ABQ3ZLS5</accession>
<dbReference type="SUPFAM" id="SSF50494">
    <property type="entry name" value="Trypsin-like serine proteases"/>
    <property type="match status" value="1"/>
</dbReference>
<keyword evidence="5" id="KW-0812">Transmembrane</keyword>
<feature type="transmembrane region" description="Helical" evidence="5">
    <location>
        <begin position="41"/>
        <end position="59"/>
    </location>
</feature>
<evidence type="ECO:0000313" key="7">
    <source>
        <dbReference type="Proteomes" id="UP000603200"/>
    </source>
</evidence>